<dbReference type="Proteomes" id="UP000646548">
    <property type="component" value="Unassembled WGS sequence"/>
</dbReference>
<dbReference type="PANTHER" id="PTHR14710:SF2">
    <property type="entry name" value="GEM-ASSOCIATED PROTEIN 6"/>
    <property type="match status" value="1"/>
</dbReference>
<feature type="domain" description="AD" evidence="1">
    <location>
        <begin position="84"/>
        <end position="179"/>
    </location>
</feature>
<evidence type="ECO:0000313" key="2">
    <source>
        <dbReference type="EMBL" id="KAF6734239.1"/>
    </source>
</evidence>
<organism evidence="2 3">
    <name type="scientific">Oryzias melastigma</name>
    <name type="common">Marine medaka</name>
    <dbReference type="NCBI Taxonomy" id="30732"/>
    <lineage>
        <taxon>Eukaryota</taxon>
        <taxon>Metazoa</taxon>
        <taxon>Chordata</taxon>
        <taxon>Craniata</taxon>
        <taxon>Vertebrata</taxon>
        <taxon>Euteleostomi</taxon>
        <taxon>Actinopterygii</taxon>
        <taxon>Neopterygii</taxon>
        <taxon>Teleostei</taxon>
        <taxon>Neoteleostei</taxon>
        <taxon>Acanthomorphata</taxon>
        <taxon>Ovalentaria</taxon>
        <taxon>Atherinomorphae</taxon>
        <taxon>Beloniformes</taxon>
        <taxon>Adrianichthyidae</taxon>
        <taxon>Oryziinae</taxon>
        <taxon>Oryzias</taxon>
    </lineage>
</organism>
<comment type="caution">
    <text evidence="2">The sequence shown here is derived from an EMBL/GenBank/DDBJ whole genome shotgun (WGS) entry which is preliminary data.</text>
</comment>
<name>A0A834FHN1_ORYME</name>
<dbReference type="GO" id="GO:0032797">
    <property type="term" value="C:SMN complex"/>
    <property type="evidence" value="ECO:0007669"/>
    <property type="project" value="TreeGrafter"/>
</dbReference>
<dbReference type="InterPro" id="IPR046856">
    <property type="entry name" value="Gemin6_C"/>
</dbReference>
<dbReference type="PROSITE" id="PS52001">
    <property type="entry name" value="AD"/>
    <property type="match status" value="1"/>
</dbReference>
<gene>
    <name evidence="2" type="ORF">FQA47_013213</name>
</gene>
<reference evidence="2" key="1">
    <citation type="journal article" name="BMC Genomics">
        <title>Long-read sequencing and de novo genome assembly of marine medaka (Oryzias melastigma).</title>
        <authorList>
            <person name="Liang P."/>
            <person name="Saqib H.S.A."/>
            <person name="Ni X."/>
            <person name="Shen Y."/>
        </authorList>
    </citation>
    <scope>NUCLEOTIDE SEQUENCE</scope>
    <source>
        <strain evidence="2">Bigg-433</strain>
    </source>
</reference>
<dbReference type="GO" id="GO:0000387">
    <property type="term" value="P:spliceosomal snRNP assembly"/>
    <property type="evidence" value="ECO:0007669"/>
    <property type="project" value="TreeGrafter"/>
</dbReference>
<evidence type="ECO:0000313" key="3">
    <source>
        <dbReference type="Proteomes" id="UP000646548"/>
    </source>
</evidence>
<dbReference type="EMBL" id="WKFB01000140">
    <property type="protein sequence ID" value="KAF6734239.1"/>
    <property type="molecule type" value="Genomic_DNA"/>
</dbReference>
<evidence type="ECO:0000259" key="1">
    <source>
        <dbReference type="PROSITE" id="PS52001"/>
    </source>
</evidence>
<dbReference type="InterPro" id="IPR047574">
    <property type="entry name" value="AD"/>
</dbReference>
<dbReference type="PANTHER" id="PTHR14710">
    <property type="entry name" value="GEM-ASSOCIATED PROTEIN 6"/>
    <property type="match status" value="1"/>
</dbReference>
<dbReference type="InterPro" id="IPR009422">
    <property type="entry name" value="Gemin6"/>
</dbReference>
<dbReference type="GO" id="GO:0000245">
    <property type="term" value="P:spliceosomal complex assembly"/>
    <property type="evidence" value="ECO:0007669"/>
    <property type="project" value="InterPro"/>
</dbReference>
<proteinExistence type="predicted"/>
<dbReference type="AlphaFoldDB" id="A0A834FHN1"/>
<accession>A0A834FHN1</accession>
<dbReference type="GO" id="GO:0005634">
    <property type="term" value="C:nucleus"/>
    <property type="evidence" value="ECO:0007669"/>
    <property type="project" value="InterPro"/>
</dbReference>
<protein>
    <submittedName>
        <fullName evidence="2">Gem-associated protein 6</fullName>
    </submittedName>
</protein>
<dbReference type="Pfam" id="PF20417">
    <property type="entry name" value="Gemin6_C"/>
    <property type="match status" value="1"/>
</dbReference>
<sequence>MLSSRKRDMLFKIKCNCLPPSVPTARFWTVFQTAGPESFVSTERSGPVRSSTVWSSKICLVLVNLVEGGAAVCVVMGHAVEEVELLQEAGGEMTAQLWALFEPSPSSSLDSTQTRRRRAAVCSWLRKNRVPVEEAGEEVRVAGALTIVAPYRPEDCSSSNQVILDRVQRLLRTQQERTEASD</sequence>